<evidence type="ECO:0000256" key="1">
    <source>
        <dbReference type="SAM" id="Phobius"/>
    </source>
</evidence>
<gene>
    <name evidence="2" type="ORF">DILT_LOCUS12809</name>
</gene>
<protein>
    <recommendedName>
        <fullName evidence="4">Transmembrane protein</fullName>
    </recommendedName>
</protein>
<dbReference type="Proteomes" id="UP000281553">
    <property type="component" value="Unassembled WGS sequence"/>
</dbReference>
<dbReference type="EMBL" id="UYRU01067762">
    <property type="protein sequence ID" value="VDN16983.1"/>
    <property type="molecule type" value="Genomic_DNA"/>
</dbReference>
<evidence type="ECO:0000313" key="2">
    <source>
        <dbReference type="EMBL" id="VDN16983.1"/>
    </source>
</evidence>
<organism evidence="2 3">
    <name type="scientific">Dibothriocephalus latus</name>
    <name type="common">Fish tapeworm</name>
    <name type="synonym">Diphyllobothrium latum</name>
    <dbReference type="NCBI Taxonomy" id="60516"/>
    <lineage>
        <taxon>Eukaryota</taxon>
        <taxon>Metazoa</taxon>
        <taxon>Spiralia</taxon>
        <taxon>Lophotrochozoa</taxon>
        <taxon>Platyhelminthes</taxon>
        <taxon>Cestoda</taxon>
        <taxon>Eucestoda</taxon>
        <taxon>Diphyllobothriidea</taxon>
        <taxon>Diphyllobothriidae</taxon>
        <taxon>Dibothriocephalus</taxon>
    </lineage>
</organism>
<feature type="transmembrane region" description="Helical" evidence="1">
    <location>
        <begin position="31"/>
        <end position="50"/>
    </location>
</feature>
<evidence type="ECO:0008006" key="4">
    <source>
        <dbReference type="Google" id="ProtNLM"/>
    </source>
</evidence>
<evidence type="ECO:0000313" key="3">
    <source>
        <dbReference type="Proteomes" id="UP000281553"/>
    </source>
</evidence>
<dbReference type="OrthoDB" id="6268701at2759"/>
<keyword evidence="1" id="KW-0812">Transmembrane</keyword>
<feature type="transmembrane region" description="Helical" evidence="1">
    <location>
        <begin position="112"/>
        <end position="135"/>
    </location>
</feature>
<feature type="transmembrane region" description="Helical" evidence="1">
    <location>
        <begin position="141"/>
        <end position="163"/>
    </location>
</feature>
<accession>A0A3P7M0W4</accession>
<name>A0A3P7M0W4_DIBLA</name>
<proteinExistence type="predicted"/>
<keyword evidence="1" id="KW-1133">Transmembrane helix</keyword>
<reference evidence="2 3" key="1">
    <citation type="submission" date="2018-11" db="EMBL/GenBank/DDBJ databases">
        <authorList>
            <consortium name="Pathogen Informatics"/>
        </authorList>
    </citation>
    <scope>NUCLEOTIDE SEQUENCE [LARGE SCALE GENOMIC DNA]</scope>
</reference>
<sequence length="225" mass="24849">MYGSLYMAFLLSGFFKRLFLQRFVPPSLFNALLPAVLGLISNSVFLAGIYSGDWKWASNLILFLSRLCYGWSVYSGADFARRASVEAKRRQKEALTLEEKVDNIAPDLQDPAFHAGVLLALVICLILEACLRQFGAQMAEFYSMLILLIFSTLMSSVSVPCMFSKVKQILRPAREPLVEEVVPGDEAGASLSQSVEVCLLFDSFLSAALCTPPRASMGSFRPHDA</sequence>
<keyword evidence="3" id="KW-1185">Reference proteome</keyword>
<keyword evidence="1" id="KW-0472">Membrane</keyword>
<dbReference type="AlphaFoldDB" id="A0A3P7M0W4"/>